<dbReference type="EnsemblPlants" id="PNT64911">
    <property type="protein sequence ID" value="PNT64911"/>
    <property type="gene ID" value="BRADI_4g34921v3"/>
</dbReference>
<dbReference type="Proteomes" id="UP000008810">
    <property type="component" value="Chromosome 4"/>
</dbReference>
<reference evidence="1" key="2">
    <citation type="submission" date="2017-06" db="EMBL/GenBank/DDBJ databases">
        <title>WGS assembly of Brachypodium distachyon.</title>
        <authorList>
            <consortium name="The International Brachypodium Initiative"/>
            <person name="Lucas S."/>
            <person name="Harmon-Smith M."/>
            <person name="Lail K."/>
            <person name="Tice H."/>
            <person name="Grimwood J."/>
            <person name="Bruce D."/>
            <person name="Barry K."/>
            <person name="Shu S."/>
            <person name="Lindquist E."/>
            <person name="Wang M."/>
            <person name="Pitluck S."/>
            <person name="Vogel J.P."/>
            <person name="Garvin D.F."/>
            <person name="Mockler T.C."/>
            <person name="Schmutz J."/>
            <person name="Rokhsar D."/>
            <person name="Bevan M.W."/>
        </authorList>
    </citation>
    <scope>NUCLEOTIDE SEQUENCE</scope>
    <source>
        <strain evidence="1">Bd21</strain>
    </source>
</reference>
<keyword evidence="3" id="KW-1185">Reference proteome</keyword>
<proteinExistence type="predicted"/>
<organism evidence="1">
    <name type="scientific">Brachypodium distachyon</name>
    <name type="common">Purple false brome</name>
    <name type="synonym">Trachynia distachya</name>
    <dbReference type="NCBI Taxonomy" id="15368"/>
    <lineage>
        <taxon>Eukaryota</taxon>
        <taxon>Viridiplantae</taxon>
        <taxon>Streptophyta</taxon>
        <taxon>Embryophyta</taxon>
        <taxon>Tracheophyta</taxon>
        <taxon>Spermatophyta</taxon>
        <taxon>Magnoliopsida</taxon>
        <taxon>Liliopsida</taxon>
        <taxon>Poales</taxon>
        <taxon>Poaceae</taxon>
        <taxon>BOP clade</taxon>
        <taxon>Pooideae</taxon>
        <taxon>Stipodae</taxon>
        <taxon>Brachypodieae</taxon>
        <taxon>Brachypodium</taxon>
    </lineage>
</organism>
<accession>A0A2K2CSA3</accession>
<dbReference type="AlphaFoldDB" id="A0A2K2CSA3"/>
<name>A0A2K2CSA3_BRADI</name>
<dbReference type="Gramene" id="PNT64911">
    <property type="protein sequence ID" value="PNT64911"/>
    <property type="gene ID" value="BRADI_4g34921v3"/>
</dbReference>
<dbReference type="InParanoid" id="A0A2K2CSA3"/>
<sequence length="108" mass="12243">MPCFFAEPRCEIVGCRGARAAAIRAGSSRRRRSLLEYWFNSPPSCTTPHLTVLAFASDFVIYTRLCRCSFSYSKYSWTHHASSIVAHSWCTSECYWGCTKGIIVILFS</sequence>
<reference evidence="2" key="3">
    <citation type="submission" date="2018-08" db="UniProtKB">
        <authorList>
            <consortium name="EnsemblPlants"/>
        </authorList>
    </citation>
    <scope>IDENTIFICATION</scope>
    <source>
        <strain evidence="2">cv. Bd21</strain>
    </source>
</reference>
<dbReference type="EMBL" id="CM000883">
    <property type="protein sequence ID" value="PNT64911.1"/>
    <property type="molecule type" value="Genomic_DNA"/>
</dbReference>
<protein>
    <submittedName>
        <fullName evidence="1 2">Uncharacterized protein</fullName>
    </submittedName>
</protein>
<reference evidence="1 2" key="1">
    <citation type="journal article" date="2010" name="Nature">
        <title>Genome sequencing and analysis of the model grass Brachypodium distachyon.</title>
        <authorList>
            <consortium name="International Brachypodium Initiative"/>
        </authorList>
    </citation>
    <scope>NUCLEOTIDE SEQUENCE [LARGE SCALE GENOMIC DNA]</scope>
    <source>
        <strain evidence="1 2">Bd21</strain>
    </source>
</reference>
<evidence type="ECO:0000313" key="3">
    <source>
        <dbReference type="Proteomes" id="UP000008810"/>
    </source>
</evidence>
<evidence type="ECO:0000313" key="1">
    <source>
        <dbReference type="EMBL" id="PNT64911.1"/>
    </source>
</evidence>
<gene>
    <name evidence="1" type="ORF">BRADI_4g34921v3</name>
</gene>
<evidence type="ECO:0000313" key="2">
    <source>
        <dbReference type="EnsemblPlants" id="PNT64911"/>
    </source>
</evidence>